<sequence length="84" mass="9615">RVGTFLFLKFEEVFSHHLHLHQPTTSNLLHPKEWPPCPPCLSFRLRLLLLKGLIGPYQSLDPNGRQSANLLLLPLPSIKSLIRL</sequence>
<gene>
    <name evidence="1" type="ORF">ACHAWO_011076</name>
</gene>
<dbReference type="AlphaFoldDB" id="A0ABD3NXB1"/>
<dbReference type="Proteomes" id="UP001530400">
    <property type="component" value="Unassembled WGS sequence"/>
</dbReference>
<proteinExistence type="predicted"/>
<protein>
    <submittedName>
        <fullName evidence="1">Uncharacterized protein</fullName>
    </submittedName>
</protein>
<organism evidence="1 2">
    <name type="scientific">Cyclotella atomus</name>
    <dbReference type="NCBI Taxonomy" id="382360"/>
    <lineage>
        <taxon>Eukaryota</taxon>
        <taxon>Sar</taxon>
        <taxon>Stramenopiles</taxon>
        <taxon>Ochrophyta</taxon>
        <taxon>Bacillariophyta</taxon>
        <taxon>Coscinodiscophyceae</taxon>
        <taxon>Thalassiosirophycidae</taxon>
        <taxon>Stephanodiscales</taxon>
        <taxon>Stephanodiscaceae</taxon>
        <taxon>Cyclotella</taxon>
    </lineage>
</organism>
<feature type="non-terminal residue" evidence="1">
    <location>
        <position position="1"/>
    </location>
</feature>
<feature type="non-terminal residue" evidence="1">
    <location>
        <position position="84"/>
    </location>
</feature>
<dbReference type="EMBL" id="JALLPJ020000915">
    <property type="protein sequence ID" value="KAL3779866.1"/>
    <property type="molecule type" value="Genomic_DNA"/>
</dbReference>
<reference evidence="1 2" key="1">
    <citation type="submission" date="2024-10" db="EMBL/GenBank/DDBJ databases">
        <title>Updated reference genomes for cyclostephanoid diatoms.</title>
        <authorList>
            <person name="Roberts W.R."/>
            <person name="Alverson A.J."/>
        </authorList>
    </citation>
    <scope>NUCLEOTIDE SEQUENCE [LARGE SCALE GENOMIC DNA]</scope>
    <source>
        <strain evidence="1 2">AJA010-31</strain>
    </source>
</reference>
<evidence type="ECO:0000313" key="2">
    <source>
        <dbReference type="Proteomes" id="UP001530400"/>
    </source>
</evidence>
<name>A0ABD3NXB1_9STRA</name>
<keyword evidence="2" id="KW-1185">Reference proteome</keyword>
<comment type="caution">
    <text evidence="1">The sequence shown here is derived from an EMBL/GenBank/DDBJ whole genome shotgun (WGS) entry which is preliminary data.</text>
</comment>
<evidence type="ECO:0000313" key="1">
    <source>
        <dbReference type="EMBL" id="KAL3779866.1"/>
    </source>
</evidence>
<accession>A0ABD3NXB1</accession>